<dbReference type="InterPro" id="IPR032834">
    <property type="entry name" value="NatK-like_C"/>
</dbReference>
<name>A0A7I9ZMG6_9MYCO</name>
<feature type="region of interest" description="Disordered" evidence="1">
    <location>
        <begin position="1"/>
        <end position="23"/>
    </location>
</feature>
<organism evidence="3 4">
    <name type="scientific">Mycolicibacterium hippocampi</name>
    <dbReference type="NCBI Taxonomy" id="659824"/>
    <lineage>
        <taxon>Bacteria</taxon>
        <taxon>Bacillati</taxon>
        <taxon>Actinomycetota</taxon>
        <taxon>Actinomycetes</taxon>
        <taxon>Mycobacteriales</taxon>
        <taxon>Mycobacteriaceae</taxon>
        <taxon>Mycolicibacterium</taxon>
    </lineage>
</organism>
<keyword evidence="4" id="KW-1185">Reference proteome</keyword>
<dbReference type="InterPro" id="IPR036890">
    <property type="entry name" value="HATPase_C_sf"/>
</dbReference>
<dbReference type="EMBL" id="BLLB01000002">
    <property type="protein sequence ID" value="GFH02053.1"/>
    <property type="molecule type" value="Genomic_DNA"/>
</dbReference>
<gene>
    <name evidence="3" type="ORF">MHIP_25360</name>
</gene>
<protein>
    <recommendedName>
        <fullName evidence="2">Sensor histidine kinase NatK-like C-terminal domain-containing protein</fullName>
    </recommendedName>
</protein>
<proteinExistence type="predicted"/>
<dbReference type="Pfam" id="PF14501">
    <property type="entry name" value="HATPase_c_5"/>
    <property type="match status" value="1"/>
</dbReference>
<accession>A0A7I9ZMG6</accession>
<reference evidence="3 4" key="1">
    <citation type="journal article" date="2019" name="Emerg. Microbes Infect.">
        <title>Comprehensive subspecies identification of 175 nontuberculous mycobacteria species based on 7547 genomic profiles.</title>
        <authorList>
            <person name="Matsumoto Y."/>
            <person name="Kinjo T."/>
            <person name="Motooka D."/>
            <person name="Nabeya D."/>
            <person name="Jung N."/>
            <person name="Uechi K."/>
            <person name="Horii T."/>
            <person name="Iida T."/>
            <person name="Fujita J."/>
            <person name="Nakamura S."/>
        </authorList>
    </citation>
    <scope>NUCLEOTIDE SEQUENCE [LARGE SCALE GENOMIC DNA]</scope>
    <source>
        <strain evidence="3 4">JCM 30996</strain>
    </source>
</reference>
<evidence type="ECO:0000313" key="3">
    <source>
        <dbReference type="EMBL" id="GFH02053.1"/>
    </source>
</evidence>
<evidence type="ECO:0000313" key="4">
    <source>
        <dbReference type="Proteomes" id="UP000465304"/>
    </source>
</evidence>
<dbReference type="Gene3D" id="3.30.565.10">
    <property type="entry name" value="Histidine kinase-like ATPase, C-terminal domain"/>
    <property type="match status" value="1"/>
</dbReference>
<evidence type="ECO:0000256" key="1">
    <source>
        <dbReference type="SAM" id="MobiDB-lite"/>
    </source>
</evidence>
<dbReference type="SUPFAM" id="SSF55874">
    <property type="entry name" value="ATPase domain of HSP90 chaperone/DNA topoisomerase II/histidine kinase"/>
    <property type="match status" value="1"/>
</dbReference>
<feature type="domain" description="Sensor histidine kinase NatK-like C-terminal" evidence="2">
    <location>
        <begin position="127"/>
        <end position="211"/>
    </location>
</feature>
<comment type="caution">
    <text evidence="3">The sequence shown here is derived from an EMBL/GenBank/DDBJ whole genome shotgun (WGS) entry which is preliminary data.</text>
</comment>
<dbReference type="AlphaFoldDB" id="A0A7I9ZMG6"/>
<evidence type="ECO:0000259" key="2">
    <source>
        <dbReference type="Pfam" id="PF14501"/>
    </source>
</evidence>
<sequence>MSGAGDREEVDTGVDGTSQRSSLPDHADVAALIRHELSGPVGWIRLAAADEIPSFATSMTNDAIRKLQRRIDGLVTMIKASEPLKIQRLSLPHVLIENWPYTRDSVLISPANDASSDDIDTDEGLFALMLSNIFQNAMDAALEVEDEPKIHIAWGCTERDFWVRVTNPFKGDRLSLDDVVPVGSSSKKAHQGRGLALIRTVGDRLGLRVSLEGVSGTASFTFSGERWN</sequence>
<dbReference type="Proteomes" id="UP000465304">
    <property type="component" value="Unassembled WGS sequence"/>
</dbReference>